<sequence length="93" mass="10194">MASPPTVDSDIILPVKTFQGHRSWATSVAFSPNDEWVVRDSLLRIWILKDRSQIGGPLQGHSGSVRKMAVSKDGRYIEGGGEDNKVIAWDAST</sequence>
<dbReference type="PANTHER" id="PTHR19879">
    <property type="entry name" value="TRANSCRIPTION INITIATION FACTOR TFIID"/>
    <property type="match status" value="1"/>
</dbReference>
<dbReference type="InterPro" id="IPR011047">
    <property type="entry name" value="Quinoprotein_ADH-like_sf"/>
</dbReference>
<keyword evidence="3" id="KW-1185">Reference proteome</keyword>
<feature type="repeat" description="WD" evidence="1">
    <location>
        <begin position="58"/>
        <end position="93"/>
    </location>
</feature>
<dbReference type="SUPFAM" id="SSF50998">
    <property type="entry name" value="Quinoprotein alcohol dehydrogenase-like"/>
    <property type="match status" value="1"/>
</dbReference>
<keyword evidence="1" id="KW-0853">WD repeat</keyword>
<dbReference type="InterPro" id="IPR001680">
    <property type="entry name" value="WD40_rpt"/>
</dbReference>
<dbReference type="EMBL" id="KN839857">
    <property type="protein sequence ID" value="KIJ62161.1"/>
    <property type="molecule type" value="Genomic_DNA"/>
</dbReference>
<evidence type="ECO:0000313" key="3">
    <source>
        <dbReference type="Proteomes" id="UP000053820"/>
    </source>
</evidence>
<dbReference type="SMART" id="SM00320">
    <property type="entry name" value="WD40"/>
    <property type="match status" value="2"/>
</dbReference>
<reference evidence="2 3" key="1">
    <citation type="submission" date="2014-04" db="EMBL/GenBank/DDBJ databases">
        <title>Evolutionary Origins and Diversification of the Mycorrhizal Mutualists.</title>
        <authorList>
            <consortium name="DOE Joint Genome Institute"/>
            <consortium name="Mycorrhizal Genomics Consortium"/>
            <person name="Kohler A."/>
            <person name="Kuo A."/>
            <person name="Nagy L.G."/>
            <person name="Floudas D."/>
            <person name="Copeland A."/>
            <person name="Barry K.W."/>
            <person name="Cichocki N."/>
            <person name="Veneault-Fourrey C."/>
            <person name="LaButti K."/>
            <person name="Lindquist E.A."/>
            <person name="Lipzen A."/>
            <person name="Lundell T."/>
            <person name="Morin E."/>
            <person name="Murat C."/>
            <person name="Riley R."/>
            <person name="Ohm R."/>
            <person name="Sun H."/>
            <person name="Tunlid A."/>
            <person name="Henrissat B."/>
            <person name="Grigoriev I.V."/>
            <person name="Hibbett D.S."/>
            <person name="Martin F."/>
        </authorList>
    </citation>
    <scope>NUCLEOTIDE SEQUENCE [LARGE SCALE GENOMIC DNA]</scope>
    <source>
        <strain evidence="2 3">MD-312</strain>
    </source>
</reference>
<name>A0A0C9WCI3_9AGAM</name>
<dbReference type="AlphaFoldDB" id="A0A0C9WCI3"/>
<dbReference type="PROSITE" id="PS50294">
    <property type="entry name" value="WD_REPEATS_REGION"/>
    <property type="match status" value="1"/>
</dbReference>
<dbReference type="Gene3D" id="2.130.10.10">
    <property type="entry name" value="YVTN repeat-like/Quinoprotein amine dehydrogenase"/>
    <property type="match status" value="1"/>
</dbReference>
<organism evidence="2 3">
    <name type="scientific">Hydnomerulius pinastri MD-312</name>
    <dbReference type="NCBI Taxonomy" id="994086"/>
    <lineage>
        <taxon>Eukaryota</taxon>
        <taxon>Fungi</taxon>
        <taxon>Dikarya</taxon>
        <taxon>Basidiomycota</taxon>
        <taxon>Agaricomycotina</taxon>
        <taxon>Agaricomycetes</taxon>
        <taxon>Agaricomycetidae</taxon>
        <taxon>Boletales</taxon>
        <taxon>Boletales incertae sedis</taxon>
        <taxon>Leucogyrophana</taxon>
    </lineage>
</organism>
<dbReference type="OrthoDB" id="2662816at2759"/>
<dbReference type="InterPro" id="IPR015943">
    <property type="entry name" value="WD40/YVTN_repeat-like_dom_sf"/>
</dbReference>
<evidence type="ECO:0000313" key="2">
    <source>
        <dbReference type="EMBL" id="KIJ62161.1"/>
    </source>
</evidence>
<proteinExistence type="predicted"/>
<dbReference type="Proteomes" id="UP000053820">
    <property type="component" value="Unassembled WGS sequence"/>
</dbReference>
<dbReference type="HOGENOM" id="CLU_2399954_0_0_1"/>
<accession>A0A0C9WCI3</accession>
<dbReference type="PROSITE" id="PS50082">
    <property type="entry name" value="WD_REPEATS_2"/>
    <property type="match status" value="1"/>
</dbReference>
<protein>
    <submittedName>
        <fullName evidence="2">Unplaced genomic scaffold scaffold_23, whole genome shotgun sequence</fullName>
    </submittedName>
</protein>
<dbReference type="PANTHER" id="PTHR19879:SF9">
    <property type="entry name" value="TRANSCRIPTION INITIATION FACTOR TFIID SUBUNIT 5"/>
    <property type="match status" value="1"/>
</dbReference>
<gene>
    <name evidence="2" type="ORF">HYDPIDRAFT_115024</name>
</gene>
<dbReference type="Pfam" id="PF00400">
    <property type="entry name" value="WD40"/>
    <property type="match status" value="2"/>
</dbReference>
<evidence type="ECO:0000256" key="1">
    <source>
        <dbReference type="PROSITE-ProRule" id="PRU00221"/>
    </source>
</evidence>